<dbReference type="Pfam" id="PF00078">
    <property type="entry name" value="RVT_1"/>
    <property type="match status" value="1"/>
</dbReference>
<dbReference type="VEuPathDB" id="TriTrypDB:TcBrA4_0070950"/>
<dbReference type="Proteomes" id="UP000246078">
    <property type="component" value="Unassembled WGS sequence"/>
</dbReference>
<proteinExistence type="predicted"/>
<organism evidence="2 3">
    <name type="scientific">Trypanosoma cruzi</name>
    <dbReference type="NCBI Taxonomy" id="5693"/>
    <lineage>
        <taxon>Eukaryota</taxon>
        <taxon>Discoba</taxon>
        <taxon>Euglenozoa</taxon>
        <taxon>Kinetoplastea</taxon>
        <taxon>Metakinetoplastina</taxon>
        <taxon>Trypanosomatida</taxon>
        <taxon>Trypanosomatidae</taxon>
        <taxon>Trypanosoma</taxon>
        <taxon>Schizotrypanum</taxon>
    </lineage>
</organism>
<keyword evidence="2" id="KW-0808">Transferase</keyword>
<sequence>MRVRYVGVCTREQHSRKQLTSAVAPQGSVPGPKLFFRHVDDLLHRMDNIYSAAAFIYADALTLVASGADIHACAAAMQPAPSLTTAWASEHNLKINVAKSEAALFYISSHTHGLTRKWSISILAAGTYVFSHARCACWTQRLIVFFWHARFYRCKADHATPLSAAAGRTGWCVPSHHAILFDCIRS</sequence>
<evidence type="ECO:0000313" key="3">
    <source>
        <dbReference type="Proteomes" id="UP000246078"/>
    </source>
</evidence>
<accession>A0A2V2X473</accession>
<dbReference type="VEuPathDB" id="TriTrypDB:TcCL_NonESM04725"/>
<comment type="caution">
    <text evidence="2">The sequence shown here is derived from an EMBL/GenBank/DDBJ whole genome shotgun (WGS) entry which is preliminary data.</text>
</comment>
<dbReference type="GO" id="GO:0003964">
    <property type="term" value="F:RNA-directed DNA polymerase activity"/>
    <property type="evidence" value="ECO:0007669"/>
    <property type="project" value="UniProtKB-KW"/>
</dbReference>
<evidence type="ECO:0000259" key="1">
    <source>
        <dbReference type="Pfam" id="PF00078"/>
    </source>
</evidence>
<feature type="domain" description="Reverse transcriptase" evidence="1">
    <location>
        <begin position="13"/>
        <end position="110"/>
    </location>
</feature>
<name>A0A2V2X473_TRYCR</name>
<evidence type="ECO:0000313" key="2">
    <source>
        <dbReference type="EMBL" id="PWV15252.1"/>
    </source>
</evidence>
<dbReference type="VEuPathDB" id="TriTrypDB:C3747_30g49"/>
<dbReference type="InterPro" id="IPR000477">
    <property type="entry name" value="RT_dom"/>
</dbReference>
<dbReference type="VEuPathDB" id="TriTrypDB:TcG_09246"/>
<protein>
    <submittedName>
        <fullName evidence="2">Putative reverse transcriptase (RNA-dependent DNA polymerase)</fullName>
    </submittedName>
</protein>
<dbReference type="EMBL" id="PRFC01000030">
    <property type="protein sequence ID" value="PWV15252.1"/>
    <property type="molecule type" value="Genomic_DNA"/>
</dbReference>
<reference evidence="2 3" key="1">
    <citation type="journal article" date="2018" name="Microb. Genom.">
        <title>Expanding an expanded genome: long-read sequencing of Trypanosoma cruzi.</title>
        <authorList>
            <person name="Berna L."/>
            <person name="Rodriguez M."/>
            <person name="Chiribao M.L."/>
            <person name="Parodi-Talice A."/>
            <person name="Pita S."/>
            <person name="Rijo G."/>
            <person name="Alvarez-Valin F."/>
            <person name="Robello C."/>
        </authorList>
    </citation>
    <scope>NUCLEOTIDE SEQUENCE [LARGE SCALE GENOMIC DNA]</scope>
    <source>
        <strain evidence="2 3">TCC</strain>
    </source>
</reference>
<dbReference type="AlphaFoldDB" id="A0A2V2X473"/>
<keyword evidence="2" id="KW-0695">RNA-directed DNA polymerase</keyword>
<dbReference type="VEuPathDB" id="TriTrypDB:TcYC6_0016940"/>
<keyword evidence="2" id="KW-0548">Nucleotidyltransferase</keyword>
<gene>
    <name evidence="2" type="ORF">C3747_30g49</name>
</gene>